<protein>
    <recommendedName>
        <fullName evidence="4">Serine kinase</fullName>
    </recommendedName>
</protein>
<dbReference type="SUPFAM" id="SSF53795">
    <property type="entry name" value="PEP carboxykinase-like"/>
    <property type="match status" value="1"/>
</dbReference>
<evidence type="ECO:0000256" key="1">
    <source>
        <dbReference type="SAM" id="MobiDB-lite"/>
    </source>
</evidence>
<proteinExistence type="predicted"/>
<evidence type="ECO:0008006" key="4">
    <source>
        <dbReference type="Google" id="ProtNLM"/>
    </source>
</evidence>
<feature type="region of interest" description="Disordered" evidence="1">
    <location>
        <begin position="31"/>
        <end position="50"/>
    </location>
</feature>
<dbReference type="EMBL" id="JBBHLI010000001">
    <property type="protein sequence ID" value="MEK9500062.1"/>
    <property type="molecule type" value="Genomic_DNA"/>
</dbReference>
<evidence type="ECO:0000313" key="2">
    <source>
        <dbReference type="EMBL" id="MEK9500062.1"/>
    </source>
</evidence>
<dbReference type="InterPro" id="IPR027417">
    <property type="entry name" value="P-loop_NTPase"/>
</dbReference>
<accession>A0ABU9E7J1</accession>
<organism evidence="2 3">
    <name type="scientific">Gaopeijia maritima</name>
    <dbReference type="NCBI Taxonomy" id="3119007"/>
    <lineage>
        <taxon>Bacteria</taxon>
        <taxon>Pseudomonadati</taxon>
        <taxon>Gemmatimonadota</taxon>
        <taxon>Longimicrobiia</taxon>
        <taxon>Gaopeijiales</taxon>
        <taxon>Gaopeijiaceae</taxon>
        <taxon>Gaopeijia</taxon>
    </lineage>
</organism>
<reference evidence="2 3" key="1">
    <citation type="submission" date="2024-02" db="EMBL/GenBank/DDBJ databases">
        <title>A novel Gemmatimonadota bacterium.</title>
        <authorList>
            <person name="Du Z.-J."/>
            <person name="Ye Y.-Q."/>
        </authorList>
    </citation>
    <scope>NUCLEOTIDE SEQUENCE [LARGE SCALE GENOMIC DNA]</scope>
    <source>
        <strain evidence="2 3">DH-20</strain>
    </source>
</reference>
<dbReference type="Proteomes" id="UP001484239">
    <property type="component" value="Unassembled WGS sequence"/>
</dbReference>
<sequence>MHHYRVFGGVFASELAFPELSEIDAGAPDWSLERRAGSPTPGAPSAGWRRCGSSPVEDGVDCVLHCNEAGALRVRYDDTGVFEISPSGGRITWFAPEGADEARARKDVLGRVIALAFQQAGVLTLHGSAVDLGGRAVCFIAPKFHGKSTTAAALVDAGGTLLADDLVVVDDPGGTPRLRPTLDTVHLWPDAARHVGRGASPVDDGADQAKVQVAYRGGDALQGAPLDGIYLLVPTEGPDAAVRRRRLDDTTGAMVLLGQLKVGDLLGAPAVLDLLPEATGLARRVGVHRLEVPRDLSRLPALVDQLGRWHAGPESGRS</sequence>
<dbReference type="Gene3D" id="3.40.50.300">
    <property type="entry name" value="P-loop containing nucleotide triphosphate hydrolases"/>
    <property type="match status" value="1"/>
</dbReference>
<comment type="caution">
    <text evidence="2">The sequence shown here is derived from an EMBL/GenBank/DDBJ whole genome shotgun (WGS) entry which is preliminary data.</text>
</comment>
<dbReference type="RefSeq" id="WP_405277690.1">
    <property type="nucleotide sequence ID" value="NZ_JBBHLI010000001.1"/>
</dbReference>
<gene>
    <name evidence="2" type="ORF">WI372_03650</name>
</gene>
<keyword evidence="3" id="KW-1185">Reference proteome</keyword>
<name>A0ABU9E7J1_9BACT</name>
<evidence type="ECO:0000313" key="3">
    <source>
        <dbReference type="Proteomes" id="UP001484239"/>
    </source>
</evidence>